<dbReference type="Proteomes" id="UP000024942">
    <property type="component" value="Unassembled WGS sequence"/>
</dbReference>
<dbReference type="EMBL" id="ARYL01000008">
    <property type="protein sequence ID" value="KDA03082.1"/>
    <property type="molecule type" value="Genomic_DNA"/>
</dbReference>
<dbReference type="RefSeq" id="WP_084146178.1">
    <property type="nucleotide sequence ID" value="NZ_ARYL01000008.1"/>
</dbReference>
<dbReference type="PANTHER" id="PTHR38340:SF1">
    <property type="entry name" value="S-LAYER PROTEIN"/>
    <property type="match status" value="1"/>
</dbReference>
<dbReference type="AlphaFoldDB" id="A0A059G8A5"/>
<keyword evidence="2" id="KW-0964">Secreted</keyword>
<evidence type="ECO:0000256" key="1">
    <source>
        <dbReference type="ARBA" id="ARBA00004613"/>
    </source>
</evidence>
<evidence type="ECO:0000313" key="4">
    <source>
        <dbReference type="EMBL" id="KDA03082.1"/>
    </source>
</evidence>
<proteinExistence type="predicted"/>
<evidence type="ECO:0000256" key="2">
    <source>
        <dbReference type="ARBA" id="ARBA00022525"/>
    </source>
</evidence>
<dbReference type="STRING" id="1280953.HOC_06748"/>
<dbReference type="InterPro" id="IPR001343">
    <property type="entry name" value="Hemolysn_Ca-bd"/>
</dbReference>
<dbReference type="SUPFAM" id="SSF51120">
    <property type="entry name" value="beta-Roll"/>
    <property type="match status" value="1"/>
</dbReference>
<dbReference type="PROSITE" id="PS00330">
    <property type="entry name" value="HEMOLYSIN_CALCIUM"/>
    <property type="match status" value="3"/>
</dbReference>
<dbReference type="GO" id="GO:0005576">
    <property type="term" value="C:extracellular region"/>
    <property type="evidence" value="ECO:0007669"/>
    <property type="project" value="UniProtKB-SubCell"/>
</dbReference>
<dbReference type="PRINTS" id="PR00313">
    <property type="entry name" value="CABNDNGRPT"/>
</dbReference>
<evidence type="ECO:0000256" key="3">
    <source>
        <dbReference type="SAM" id="MobiDB-lite"/>
    </source>
</evidence>
<comment type="caution">
    <text evidence="4">The sequence shown here is derived from an EMBL/GenBank/DDBJ whole genome shotgun (WGS) entry which is preliminary data.</text>
</comment>
<gene>
    <name evidence="4" type="ORF">HOC_06748</name>
</gene>
<dbReference type="PATRIC" id="fig|1280953.3.peg.1366"/>
<dbReference type="InterPro" id="IPR050557">
    <property type="entry name" value="RTX_toxin/Mannuronan_C5-epim"/>
</dbReference>
<evidence type="ECO:0000313" key="5">
    <source>
        <dbReference type="Proteomes" id="UP000024942"/>
    </source>
</evidence>
<dbReference type="InterPro" id="IPR011049">
    <property type="entry name" value="Serralysin-like_metalloprot_C"/>
</dbReference>
<keyword evidence="5" id="KW-1185">Reference proteome</keyword>
<reference evidence="4 5" key="1">
    <citation type="journal article" date="2014" name="Antonie Van Leeuwenhoek">
        <title>Hyphomonas beringensis sp. nov. and Hyphomonas chukchiensis sp. nov., isolated from surface seawater of the Bering Sea and Chukchi Sea.</title>
        <authorList>
            <person name="Li C."/>
            <person name="Lai Q."/>
            <person name="Li G."/>
            <person name="Dong C."/>
            <person name="Wang J."/>
            <person name="Liao Y."/>
            <person name="Shao Z."/>
        </authorList>
    </citation>
    <scope>NUCLEOTIDE SEQUENCE [LARGE SCALE GENOMIC DNA]</scope>
    <source>
        <strain evidence="4 5">SCH89</strain>
    </source>
</reference>
<name>A0A059G8A5_9PROT</name>
<sequence length="197" mass="20075">MNRMLIAALALTSLAACDKGGAKDAPEAAPSEIVAATPVAEINAIAGTDGNDTLDGTEGRDSIEGGAGKDKLNGLGGNDILKGGGGADTLDGGPGKDVLIGGAGNDTLTGGAGKDTYRFTKGWGMDVVTDFESKERLDMARLRLQSDTETPEATFAKLSITADGTDTLIKITGDDANVMRLQGVKPSALSVANFRFK</sequence>
<dbReference type="GO" id="GO:0005509">
    <property type="term" value="F:calcium ion binding"/>
    <property type="evidence" value="ECO:0007669"/>
    <property type="project" value="InterPro"/>
</dbReference>
<dbReference type="Pfam" id="PF00353">
    <property type="entry name" value="HemolysinCabind"/>
    <property type="match status" value="2"/>
</dbReference>
<feature type="region of interest" description="Disordered" evidence="3">
    <location>
        <begin position="47"/>
        <end position="69"/>
    </location>
</feature>
<dbReference type="eggNOG" id="COG2931">
    <property type="taxonomic scope" value="Bacteria"/>
</dbReference>
<dbReference type="PROSITE" id="PS51257">
    <property type="entry name" value="PROKAR_LIPOPROTEIN"/>
    <property type="match status" value="1"/>
</dbReference>
<organism evidence="4 5">
    <name type="scientific">Hyphomonas oceanitis SCH89</name>
    <dbReference type="NCBI Taxonomy" id="1280953"/>
    <lineage>
        <taxon>Bacteria</taxon>
        <taxon>Pseudomonadati</taxon>
        <taxon>Pseudomonadota</taxon>
        <taxon>Alphaproteobacteria</taxon>
        <taxon>Hyphomonadales</taxon>
        <taxon>Hyphomonadaceae</taxon>
        <taxon>Hyphomonas</taxon>
    </lineage>
</organism>
<accession>A0A059G8A5</accession>
<dbReference type="PANTHER" id="PTHR38340">
    <property type="entry name" value="S-LAYER PROTEIN"/>
    <property type="match status" value="1"/>
</dbReference>
<feature type="compositionally biased region" description="Basic and acidic residues" evidence="3">
    <location>
        <begin position="57"/>
        <end position="69"/>
    </location>
</feature>
<protein>
    <submittedName>
        <fullName evidence="4">Putative hemagglutinin/hemolysin-related protein</fullName>
    </submittedName>
</protein>
<dbReference type="OrthoDB" id="7667352at2"/>
<dbReference type="InterPro" id="IPR018511">
    <property type="entry name" value="Hemolysin-typ_Ca-bd_CS"/>
</dbReference>
<dbReference type="Gene3D" id="2.150.10.10">
    <property type="entry name" value="Serralysin-like metalloprotease, C-terminal"/>
    <property type="match status" value="1"/>
</dbReference>
<comment type="subcellular location">
    <subcellularLocation>
        <location evidence="1">Secreted</location>
    </subcellularLocation>
</comment>